<evidence type="ECO:0000256" key="3">
    <source>
        <dbReference type="ARBA" id="ARBA00023125"/>
    </source>
</evidence>
<protein>
    <submittedName>
        <fullName evidence="5">Restriction modification system DNA specificity subunit</fullName>
    </submittedName>
</protein>
<accession>I0ER76</accession>
<dbReference type="eggNOG" id="COG0732">
    <property type="taxonomic scope" value="Bacteria"/>
</dbReference>
<dbReference type="RefSeq" id="WP_014658968.1">
    <property type="nucleotide sequence ID" value="NC_017735.1"/>
</dbReference>
<dbReference type="InterPro" id="IPR044946">
    <property type="entry name" value="Restrct_endonuc_typeI_TRD_sf"/>
</dbReference>
<dbReference type="SUPFAM" id="SSF116734">
    <property type="entry name" value="DNA methylase specificity domain"/>
    <property type="match status" value="1"/>
</dbReference>
<feature type="domain" description="Type I restriction modification DNA specificity" evidence="4">
    <location>
        <begin position="1"/>
        <end position="169"/>
    </location>
</feature>
<gene>
    <name evidence="5" type="ordered locus">HCD_02105</name>
</gene>
<reference evidence="5 6" key="1">
    <citation type="journal article" date="2013" name="PLoS ONE">
        <title>Sequence Divergence and Conservation in Genomes ofHelicobacter cetorum Strains from a Dolphin and a Whale.</title>
        <authorList>
            <person name="Kersulyte D."/>
            <person name="Rossi M."/>
            <person name="Berg D.E."/>
        </authorList>
    </citation>
    <scope>NUCLEOTIDE SEQUENCE [LARGE SCALE GENOMIC DNA]</scope>
    <source>
        <strain evidence="5 6">MIT 99-5656</strain>
    </source>
</reference>
<dbReference type="OrthoDB" id="164285at2"/>
<keyword evidence="3" id="KW-0238">DNA-binding</keyword>
<sequence>MTLNEIATIKTGLILGRKKSLDISTTTYQVISLKSFNQNGYYNQSLTDDFTATCEIPKEFFLKQNDILMSMREPHTAVYIRETPRYETIISSIAVVIRLEKKYTDLFNPLFLCLYLNSPFTNKALFSQGSTIAMLNISNLGQIKINLPPKKIQDRIATLQTLIYQENTLLLQLLTEKENLMQGLLLETLNKEQQ</sequence>
<name>I0ER76_HELCM</name>
<dbReference type="Gene3D" id="3.90.220.20">
    <property type="entry name" value="DNA methylase specificity domains"/>
    <property type="match status" value="1"/>
</dbReference>
<comment type="similarity">
    <text evidence="1">Belongs to the type-I restriction system S methylase family.</text>
</comment>
<dbReference type="STRING" id="1163745.HCD_02105"/>
<dbReference type="GO" id="GO:0003677">
    <property type="term" value="F:DNA binding"/>
    <property type="evidence" value="ECO:0007669"/>
    <property type="project" value="UniProtKB-KW"/>
</dbReference>
<evidence type="ECO:0000256" key="1">
    <source>
        <dbReference type="ARBA" id="ARBA00010923"/>
    </source>
</evidence>
<organism evidence="5 6">
    <name type="scientific">Helicobacter cetorum (strain ATCC BAA-540 / CCUG 52418 / MIT 99-5656)</name>
    <dbReference type="NCBI Taxonomy" id="1163745"/>
    <lineage>
        <taxon>Bacteria</taxon>
        <taxon>Pseudomonadati</taxon>
        <taxon>Campylobacterota</taxon>
        <taxon>Epsilonproteobacteria</taxon>
        <taxon>Campylobacterales</taxon>
        <taxon>Helicobacteraceae</taxon>
        <taxon>Helicobacter</taxon>
    </lineage>
</organism>
<dbReference type="KEGG" id="hcm:HCD_02105"/>
<keyword evidence="2" id="KW-0680">Restriction system</keyword>
<dbReference type="PANTHER" id="PTHR30408">
    <property type="entry name" value="TYPE-1 RESTRICTION ENZYME ECOKI SPECIFICITY PROTEIN"/>
    <property type="match status" value="1"/>
</dbReference>
<evidence type="ECO:0000313" key="6">
    <source>
        <dbReference type="Proteomes" id="UP000005013"/>
    </source>
</evidence>
<evidence type="ECO:0000256" key="2">
    <source>
        <dbReference type="ARBA" id="ARBA00022747"/>
    </source>
</evidence>
<evidence type="ECO:0000313" key="5">
    <source>
        <dbReference type="EMBL" id="AFI05445.1"/>
    </source>
</evidence>
<dbReference type="GO" id="GO:0009307">
    <property type="term" value="P:DNA restriction-modification system"/>
    <property type="evidence" value="ECO:0007669"/>
    <property type="project" value="UniProtKB-KW"/>
</dbReference>
<dbReference type="CDD" id="cd16961">
    <property type="entry name" value="RMtype1_S_TRD-CR_like"/>
    <property type="match status" value="1"/>
</dbReference>
<proteinExistence type="inferred from homology"/>
<dbReference type="EMBL" id="CP003481">
    <property type="protein sequence ID" value="AFI05445.1"/>
    <property type="molecule type" value="Genomic_DNA"/>
</dbReference>
<dbReference type="Proteomes" id="UP000005013">
    <property type="component" value="Chromosome"/>
</dbReference>
<dbReference type="REBASE" id="47704">
    <property type="entry name" value="S.Hce99ORF2110P"/>
</dbReference>
<dbReference type="InterPro" id="IPR000055">
    <property type="entry name" value="Restrct_endonuc_typeI_TRD"/>
</dbReference>
<dbReference type="Pfam" id="PF01420">
    <property type="entry name" value="Methylase_S"/>
    <property type="match status" value="1"/>
</dbReference>
<keyword evidence="6" id="KW-1185">Reference proteome</keyword>
<dbReference type="PATRIC" id="fig|1163745.3.peg.443"/>
<dbReference type="AlphaFoldDB" id="I0ER76"/>
<evidence type="ECO:0000259" key="4">
    <source>
        <dbReference type="Pfam" id="PF01420"/>
    </source>
</evidence>
<dbReference type="PANTHER" id="PTHR30408:SF12">
    <property type="entry name" value="TYPE I RESTRICTION ENZYME MJAVIII SPECIFICITY SUBUNIT"/>
    <property type="match status" value="1"/>
</dbReference>
<dbReference type="HOGENOM" id="CLU_094509_0_0_7"/>
<dbReference type="InterPro" id="IPR052021">
    <property type="entry name" value="Type-I_RS_S_subunit"/>
</dbReference>